<dbReference type="SUPFAM" id="SSF51445">
    <property type="entry name" value="(Trans)glycosidases"/>
    <property type="match status" value="1"/>
</dbReference>
<dbReference type="KEGG" id="samy:DB32_005726"/>
<dbReference type="RefSeq" id="WP_053235702.1">
    <property type="nucleotide sequence ID" value="NZ_CP011125.1"/>
</dbReference>
<keyword evidence="12" id="KW-1185">Reference proteome</keyword>
<sequence>MKILGRRSAGVLVPLFSIRTGREWGVGEYPDLARFAKWAGDAGFSLVMTLPLLEPSPGQDSPYSSCSFFALDPLYLRIADVPELEALGGMSALTADERALLDAVSESPRVRHADVRRLKDGVLRRCFERFERDVDASSERRRALARFVDEHAHWIHDYALFRTLKDRFPQSWRDWPVEVRDASPEQIAGLRRAHAREIAYRTWLQYLAFGQHQAARKEAAAAGVALGGDEPFLVADDSADVWARKDRYRFDATVGAPPDAFSADGQEWGLPPYRWERIAEERYELFAQRGRHTAQLYDLIRIDHVVGLYRTYHRPIDKSAHYFWPQHEPQQRAQGEAVLKAFASSGTELIAEDLGVIPDFVRASLKELGIPGYRVLRWEKDHDRFRDPAAWPELSVATTGTHDTESSIEWWDALPEWERNAARRIPQLADVPAERARKYGEELHAALLDAVYRSPSRLALLPVQDVLALRDRVNTPNTVGPENWSWRMPWTVSVMEEDAIVRGRRRQLRRLAELTERVSR</sequence>
<dbReference type="OrthoDB" id="9761577at2"/>
<dbReference type="InterPro" id="IPR003385">
    <property type="entry name" value="Glyco_hydro_77"/>
</dbReference>
<gene>
    <name evidence="11" type="ORF">DB32_005726</name>
</gene>
<dbReference type="AlphaFoldDB" id="A0A0F6W6L1"/>
<dbReference type="STRING" id="927083.DB32_005726"/>
<evidence type="ECO:0000313" key="12">
    <source>
        <dbReference type="Proteomes" id="UP000034883"/>
    </source>
</evidence>
<dbReference type="EC" id="2.4.1.25" evidence="3 10"/>
<dbReference type="GO" id="GO:0005975">
    <property type="term" value="P:carbohydrate metabolic process"/>
    <property type="evidence" value="ECO:0007669"/>
    <property type="project" value="InterPro"/>
</dbReference>
<evidence type="ECO:0000256" key="4">
    <source>
        <dbReference type="ARBA" id="ARBA00020295"/>
    </source>
</evidence>
<protein>
    <recommendedName>
        <fullName evidence="4 10">4-alpha-glucanotransferase</fullName>
        <ecNumber evidence="3 10">2.4.1.25</ecNumber>
    </recommendedName>
    <alternativeName>
        <fullName evidence="8 10">Amylomaltase</fullName>
    </alternativeName>
    <alternativeName>
        <fullName evidence="9 10">Disproportionating enzyme</fullName>
    </alternativeName>
</protein>
<evidence type="ECO:0000256" key="6">
    <source>
        <dbReference type="ARBA" id="ARBA00022679"/>
    </source>
</evidence>
<evidence type="ECO:0000313" key="11">
    <source>
        <dbReference type="EMBL" id="AKF08577.1"/>
    </source>
</evidence>
<dbReference type="Pfam" id="PF02446">
    <property type="entry name" value="Glyco_hydro_77"/>
    <property type="match status" value="1"/>
</dbReference>
<evidence type="ECO:0000256" key="5">
    <source>
        <dbReference type="ARBA" id="ARBA00022676"/>
    </source>
</evidence>
<evidence type="ECO:0000256" key="9">
    <source>
        <dbReference type="ARBA" id="ARBA00031501"/>
    </source>
</evidence>
<organism evidence="11 12">
    <name type="scientific">Sandaracinus amylolyticus</name>
    <dbReference type="NCBI Taxonomy" id="927083"/>
    <lineage>
        <taxon>Bacteria</taxon>
        <taxon>Pseudomonadati</taxon>
        <taxon>Myxococcota</taxon>
        <taxon>Polyangia</taxon>
        <taxon>Polyangiales</taxon>
        <taxon>Sandaracinaceae</taxon>
        <taxon>Sandaracinus</taxon>
    </lineage>
</organism>
<evidence type="ECO:0000256" key="3">
    <source>
        <dbReference type="ARBA" id="ARBA00012560"/>
    </source>
</evidence>
<accession>A0A0F6W6L1</accession>
<evidence type="ECO:0000256" key="1">
    <source>
        <dbReference type="ARBA" id="ARBA00000439"/>
    </source>
</evidence>
<dbReference type="GO" id="GO:0004134">
    <property type="term" value="F:4-alpha-glucanotransferase activity"/>
    <property type="evidence" value="ECO:0007669"/>
    <property type="project" value="UniProtKB-EC"/>
</dbReference>
<evidence type="ECO:0000256" key="7">
    <source>
        <dbReference type="ARBA" id="ARBA00023277"/>
    </source>
</evidence>
<dbReference type="PANTHER" id="PTHR32438:SF5">
    <property type="entry name" value="4-ALPHA-GLUCANOTRANSFERASE DPE1, CHLOROPLASTIC_AMYLOPLASTIC"/>
    <property type="match status" value="1"/>
</dbReference>
<dbReference type="PANTHER" id="PTHR32438">
    <property type="entry name" value="4-ALPHA-GLUCANOTRANSFERASE DPE1, CHLOROPLASTIC/AMYLOPLASTIC"/>
    <property type="match status" value="1"/>
</dbReference>
<comment type="similarity">
    <text evidence="2 10">Belongs to the disproportionating enzyme family.</text>
</comment>
<keyword evidence="5 10" id="KW-0328">Glycosyltransferase</keyword>
<evidence type="ECO:0000256" key="8">
    <source>
        <dbReference type="ARBA" id="ARBA00031423"/>
    </source>
</evidence>
<dbReference type="NCBIfam" id="TIGR00217">
    <property type="entry name" value="malQ"/>
    <property type="match status" value="1"/>
</dbReference>
<evidence type="ECO:0000256" key="10">
    <source>
        <dbReference type="RuleBase" id="RU361207"/>
    </source>
</evidence>
<keyword evidence="6 10" id="KW-0808">Transferase</keyword>
<dbReference type="Gene3D" id="3.20.20.80">
    <property type="entry name" value="Glycosidases"/>
    <property type="match status" value="1"/>
</dbReference>
<comment type="catalytic activity">
    <reaction evidence="1 10">
        <text>Transfers a segment of a (1-&gt;4)-alpha-D-glucan to a new position in an acceptor, which may be glucose or a (1-&gt;4)-alpha-D-glucan.</text>
        <dbReference type="EC" id="2.4.1.25"/>
    </reaction>
</comment>
<keyword evidence="7 10" id="KW-0119">Carbohydrate metabolism</keyword>
<dbReference type="EMBL" id="CP011125">
    <property type="protein sequence ID" value="AKF08577.1"/>
    <property type="molecule type" value="Genomic_DNA"/>
</dbReference>
<name>A0A0F6W6L1_9BACT</name>
<dbReference type="InterPro" id="IPR017853">
    <property type="entry name" value="GH"/>
</dbReference>
<reference evidence="11 12" key="1">
    <citation type="submission" date="2015-03" db="EMBL/GenBank/DDBJ databases">
        <title>Genome assembly of Sandaracinus amylolyticus DSM 53668.</title>
        <authorList>
            <person name="Sharma G."/>
            <person name="Subramanian S."/>
        </authorList>
    </citation>
    <scope>NUCLEOTIDE SEQUENCE [LARGE SCALE GENOMIC DNA]</scope>
    <source>
        <strain evidence="11 12">DSM 53668</strain>
    </source>
</reference>
<proteinExistence type="inferred from homology"/>
<evidence type="ECO:0000256" key="2">
    <source>
        <dbReference type="ARBA" id="ARBA00005684"/>
    </source>
</evidence>
<dbReference type="Proteomes" id="UP000034883">
    <property type="component" value="Chromosome"/>
</dbReference>